<organism evidence="1 3">
    <name type="scientific">Durusdinium trenchii</name>
    <dbReference type="NCBI Taxonomy" id="1381693"/>
    <lineage>
        <taxon>Eukaryota</taxon>
        <taxon>Sar</taxon>
        <taxon>Alveolata</taxon>
        <taxon>Dinophyceae</taxon>
        <taxon>Suessiales</taxon>
        <taxon>Symbiodiniaceae</taxon>
        <taxon>Durusdinium</taxon>
    </lineage>
</organism>
<accession>A0ABP0K489</accession>
<gene>
    <name evidence="1" type="ORF">SCF082_LOCUS15188</name>
    <name evidence="2" type="ORF">SCF082_LOCUS15222</name>
</gene>
<comment type="caution">
    <text evidence="1">The sequence shown here is derived from an EMBL/GenBank/DDBJ whole genome shotgun (WGS) entry which is preliminary data.</text>
</comment>
<name>A0ABP0K489_9DINO</name>
<reference evidence="1 3" key="1">
    <citation type="submission" date="2024-02" db="EMBL/GenBank/DDBJ databases">
        <authorList>
            <person name="Chen Y."/>
            <person name="Shah S."/>
            <person name="Dougan E. K."/>
            <person name="Thang M."/>
            <person name="Chan C."/>
        </authorList>
    </citation>
    <scope>NUCLEOTIDE SEQUENCE [LARGE SCALE GENOMIC DNA]</scope>
</reference>
<evidence type="ECO:0000313" key="2">
    <source>
        <dbReference type="EMBL" id="CAK9021153.1"/>
    </source>
</evidence>
<sequence length="104" mass="11431">MPVPKIASPTLRLSILIIFIDREPFIIGDLVLVSGTQPDDSHTCLKCMVVGSNPDGTYNVECSANDELLLTVEKNELAYAEGDAFRFNCGEYSSRCMWPSSTLV</sequence>
<protein>
    <submittedName>
        <fullName evidence="1">Uncharacterized protein</fullName>
    </submittedName>
</protein>
<keyword evidence="3" id="KW-1185">Reference proteome</keyword>
<evidence type="ECO:0000313" key="3">
    <source>
        <dbReference type="Proteomes" id="UP001642464"/>
    </source>
</evidence>
<dbReference type="EMBL" id="CAXAMM010009713">
    <property type="protein sequence ID" value="CAK9021153.1"/>
    <property type="molecule type" value="Genomic_DNA"/>
</dbReference>
<dbReference type="EMBL" id="CAXAMM010009669">
    <property type="protein sequence ID" value="CAK9021093.1"/>
    <property type="molecule type" value="Genomic_DNA"/>
</dbReference>
<evidence type="ECO:0000313" key="1">
    <source>
        <dbReference type="EMBL" id="CAK9021093.1"/>
    </source>
</evidence>
<proteinExistence type="predicted"/>
<dbReference type="Proteomes" id="UP001642464">
    <property type="component" value="Unassembled WGS sequence"/>
</dbReference>